<organism evidence="13 14">
    <name type="scientific">Pestalotiopsis fici (strain W106-1 / CGMCC3.15140)</name>
    <dbReference type="NCBI Taxonomy" id="1229662"/>
    <lineage>
        <taxon>Eukaryota</taxon>
        <taxon>Fungi</taxon>
        <taxon>Dikarya</taxon>
        <taxon>Ascomycota</taxon>
        <taxon>Pezizomycotina</taxon>
        <taxon>Sordariomycetes</taxon>
        <taxon>Xylariomycetidae</taxon>
        <taxon>Amphisphaeriales</taxon>
        <taxon>Sporocadaceae</taxon>
        <taxon>Pestalotiopsis</taxon>
    </lineage>
</organism>
<evidence type="ECO:0000313" key="13">
    <source>
        <dbReference type="EMBL" id="ETS83136.1"/>
    </source>
</evidence>
<evidence type="ECO:0000256" key="10">
    <source>
        <dbReference type="PIRSR" id="PIRSR610347-2"/>
    </source>
</evidence>
<evidence type="ECO:0000256" key="3">
    <source>
        <dbReference type="ARBA" id="ARBA00022722"/>
    </source>
</evidence>
<dbReference type="Proteomes" id="UP000030651">
    <property type="component" value="Unassembled WGS sequence"/>
</dbReference>
<evidence type="ECO:0000256" key="11">
    <source>
        <dbReference type="PIRSR" id="PIRSR610347-3"/>
    </source>
</evidence>
<dbReference type="InParanoid" id="W3XD76"/>
<evidence type="ECO:0000256" key="8">
    <source>
        <dbReference type="ARBA" id="ARBA00023242"/>
    </source>
</evidence>
<dbReference type="STRING" id="1229662.W3XD76"/>
<dbReference type="CDD" id="cd09123">
    <property type="entry name" value="PLDc_Tdp1_2"/>
    <property type="match status" value="1"/>
</dbReference>
<evidence type="ECO:0000256" key="4">
    <source>
        <dbReference type="ARBA" id="ARBA00022763"/>
    </source>
</evidence>
<dbReference type="GO" id="GO:0017005">
    <property type="term" value="F:3'-tyrosyl-DNA phosphodiesterase activity"/>
    <property type="evidence" value="ECO:0007669"/>
    <property type="project" value="TreeGrafter"/>
</dbReference>
<evidence type="ECO:0000256" key="1">
    <source>
        <dbReference type="ARBA" id="ARBA00004123"/>
    </source>
</evidence>
<comment type="subcellular location">
    <subcellularLocation>
        <location evidence="1">Nucleus</location>
    </subcellularLocation>
</comment>
<dbReference type="GO" id="GO:0005634">
    <property type="term" value="C:nucleus"/>
    <property type="evidence" value="ECO:0007669"/>
    <property type="project" value="UniProtKB-SubCell"/>
</dbReference>
<dbReference type="GO" id="GO:0004527">
    <property type="term" value="F:exonuclease activity"/>
    <property type="evidence" value="ECO:0007669"/>
    <property type="project" value="UniProtKB-KW"/>
</dbReference>
<protein>
    <recommendedName>
        <fullName evidence="15">PLD phosphodiesterase domain-containing protein</fullName>
    </recommendedName>
</protein>
<evidence type="ECO:0000256" key="7">
    <source>
        <dbReference type="ARBA" id="ARBA00023204"/>
    </source>
</evidence>
<keyword evidence="4" id="KW-0227">DNA damage</keyword>
<keyword evidence="8" id="KW-0539">Nucleus</keyword>
<feature type="active site" description="Nucleophile" evidence="9">
    <location>
        <position position="158"/>
    </location>
</feature>
<keyword evidence="14" id="KW-1185">Reference proteome</keyword>
<dbReference type="KEGG" id="pfy:PFICI_05012"/>
<dbReference type="AlphaFoldDB" id="W3XD76"/>
<evidence type="ECO:0000256" key="9">
    <source>
        <dbReference type="PIRSR" id="PIRSR610347-1"/>
    </source>
</evidence>
<feature type="binding site" evidence="10">
    <location>
        <position position="410"/>
    </location>
    <ligand>
        <name>substrate</name>
    </ligand>
</feature>
<feature type="region of interest" description="Disordered" evidence="12">
    <location>
        <begin position="1"/>
        <end position="58"/>
    </location>
</feature>
<dbReference type="CDD" id="cd09194">
    <property type="entry name" value="PLDc_yTdp1_1"/>
    <property type="match status" value="1"/>
</dbReference>
<evidence type="ECO:0000313" key="14">
    <source>
        <dbReference type="Proteomes" id="UP000030651"/>
    </source>
</evidence>
<gene>
    <name evidence="13" type="ORF">PFICI_05012</name>
</gene>
<dbReference type="HOGENOM" id="CLU_010413_2_0_1"/>
<name>W3XD76_PESFW</name>
<dbReference type="OMA" id="PLIKECW"/>
<evidence type="ECO:0000256" key="5">
    <source>
        <dbReference type="ARBA" id="ARBA00022801"/>
    </source>
</evidence>
<feature type="site" description="Interaction with DNA" evidence="11">
    <location>
        <position position="432"/>
    </location>
</feature>
<accession>W3XD76</accession>
<dbReference type="RefSeq" id="XP_007831784.1">
    <property type="nucleotide sequence ID" value="XM_007833593.1"/>
</dbReference>
<dbReference type="InterPro" id="IPR010347">
    <property type="entry name" value="Tdp1"/>
</dbReference>
<comment type="similarity">
    <text evidence="2">Belongs to the tyrosyl-DNA phosphodiesterase family.</text>
</comment>
<sequence>MDEPPSKRQAIAGADDRPRASPKSLTRDISPPMRRSAMPQPHQKQPHQKQPRKVIASPFRLTKIRDLPTASNVDAISLHDLLGDPLIAECWEFNFLHDVDFLMGHFDQDVRSLVKVHLVHGFWKREDQNRIMLEQQASQHQNVALHAAYMPEMFGTHHSKMMILLRHDSKAQVIIHTANMIAKDWTNMTNGVWQSPLLPLLNRPDSGESNGPAGSGKKFKADLLNYLSAYNTKRDVCKSLVKELARYDFSEVRGSLVASVPGRHPLESGSSTRWGWAALKYALRDAPIYQGKSDVVAQVSSIATLGGTDAWLQKTLFESMSSTGKSNTIPRFKVVFPTADEIRRSLDGYASGGSIHTKIQSAQQQKQLEYLRPMFCHWANDTEAGISSGGVSSSLGEHDAGRQRAAPHIKTYIRYNSQSSVDWALLTSANISKQAWGEAVNAAKEVRIASWEIGVLVWPDLLADGKGARMVGTFKTDTPDRNEHEDKFKGEDDGTLIGLRIPYNLPLQKYGPGEEPWVATADYQEPDWMGKTW</sequence>
<dbReference type="FunCoup" id="W3XD76">
    <property type="interactions" value="458"/>
</dbReference>
<evidence type="ECO:0000256" key="12">
    <source>
        <dbReference type="SAM" id="MobiDB-lite"/>
    </source>
</evidence>
<evidence type="ECO:0000256" key="2">
    <source>
        <dbReference type="ARBA" id="ARBA00010205"/>
    </source>
</evidence>
<dbReference type="PANTHER" id="PTHR12415:SF0">
    <property type="entry name" value="TYROSYL-DNA PHOSPHODIESTERASE 1"/>
    <property type="match status" value="1"/>
</dbReference>
<keyword evidence="7" id="KW-0234">DNA repair</keyword>
<dbReference type="EMBL" id="KI912111">
    <property type="protein sequence ID" value="ETS83136.1"/>
    <property type="molecule type" value="Genomic_DNA"/>
</dbReference>
<dbReference type="Pfam" id="PF06087">
    <property type="entry name" value="Tyr-DNA_phospho"/>
    <property type="match status" value="1"/>
</dbReference>
<dbReference type="SUPFAM" id="SSF56024">
    <property type="entry name" value="Phospholipase D/nuclease"/>
    <property type="match status" value="2"/>
</dbReference>
<keyword evidence="6" id="KW-0269">Exonuclease</keyword>
<dbReference type="GO" id="GO:0003697">
    <property type="term" value="F:single-stranded DNA binding"/>
    <property type="evidence" value="ECO:0007669"/>
    <property type="project" value="TreeGrafter"/>
</dbReference>
<dbReference type="PANTHER" id="PTHR12415">
    <property type="entry name" value="TYROSYL-DNA PHOSPHODIESTERASE 1"/>
    <property type="match status" value="1"/>
</dbReference>
<keyword evidence="3" id="KW-0540">Nuclease</keyword>
<dbReference type="OrthoDB" id="47785at2759"/>
<dbReference type="Gene3D" id="3.30.870.10">
    <property type="entry name" value="Endonuclease Chain A"/>
    <property type="match status" value="2"/>
</dbReference>
<dbReference type="FunFam" id="3.30.870.10:FF:000038">
    <property type="entry name" value="Probable tyrosyl-DNA phosphodiesterase"/>
    <property type="match status" value="1"/>
</dbReference>
<keyword evidence="5" id="KW-0378">Hydrolase</keyword>
<evidence type="ECO:0008006" key="15">
    <source>
        <dbReference type="Google" id="ProtNLM"/>
    </source>
</evidence>
<feature type="binding site" evidence="10">
    <location>
        <position position="160"/>
    </location>
    <ligand>
        <name>substrate</name>
    </ligand>
</feature>
<reference evidence="14" key="1">
    <citation type="journal article" date="2015" name="BMC Genomics">
        <title>Genomic and transcriptomic analysis of the endophytic fungus Pestalotiopsis fici reveals its lifestyle and high potential for synthesis of natural products.</title>
        <authorList>
            <person name="Wang X."/>
            <person name="Zhang X."/>
            <person name="Liu L."/>
            <person name="Xiang M."/>
            <person name="Wang W."/>
            <person name="Sun X."/>
            <person name="Che Y."/>
            <person name="Guo L."/>
            <person name="Liu G."/>
            <person name="Guo L."/>
            <person name="Wang C."/>
            <person name="Yin W.B."/>
            <person name="Stadler M."/>
            <person name="Zhang X."/>
            <person name="Liu X."/>
        </authorList>
    </citation>
    <scope>NUCLEOTIDE SEQUENCE [LARGE SCALE GENOMIC DNA]</scope>
    <source>
        <strain evidence="14">W106-1 / CGMCC3.15140</strain>
    </source>
</reference>
<feature type="active site" description="Proton donor/acceptor" evidence="9">
    <location>
        <position position="408"/>
    </location>
</feature>
<dbReference type="GO" id="GO:0003690">
    <property type="term" value="F:double-stranded DNA binding"/>
    <property type="evidence" value="ECO:0007669"/>
    <property type="project" value="TreeGrafter"/>
</dbReference>
<evidence type="ECO:0000256" key="6">
    <source>
        <dbReference type="ARBA" id="ARBA00022839"/>
    </source>
</evidence>
<dbReference type="GO" id="GO:0006281">
    <property type="term" value="P:DNA repair"/>
    <property type="evidence" value="ECO:0007669"/>
    <property type="project" value="UniProtKB-KW"/>
</dbReference>
<dbReference type="GeneID" id="19270025"/>
<proteinExistence type="inferred from homology"/>
<dbReference type="eggNOG" id="KOG2031">
    <property type="taxonomic scope" value="Eukaryota"/>
</dbReference>